<accession>A0AA39XH38</accession>
<dbReference type="EMBL" id="JAULSU010000001">
    <property type="protein sequence ID" value="KAK0633887.1"/>
    <property type="molecule type" value="Genomic_DNA"/>
</dbReference>
<reference evidence="2" key="1">
    <citation type="submission" date="2023-06" db="EMBL/GenBank/DDBJ databases">
        <title>Genome-scale phylogeny and comparative genomics of the fungal order Sordariales.</title>
        <authorList>
            <consortium name="Lawrence Berkeley National Laboratory"/>
            <person name="Hensen N."/>
            <person name="Bonometti L."/>
            <person name="Westerberg I."/>
            <person name="Brannstrom I.O."/>
            <person name="Guillou S."/>
            <person name="Cros-Aarteil S."/>
            <person name="Calhoun S."/>
            <person name="Haridas S."/>
            <person name="Kuo A."/>
            <person name="Mondo S."/>
            <person name="Pangilinan J."/>
            <person name="Riley R."/>
            <person name="Labutti K."/>
            <person name="Andreopoulos B."/>
            <person name="Lipzen A."/>
            <person name="Chen C."/>
            <person name="Yanf M."/>
            <person name="Daum C."/>
            <person name="Ng V."/>
            <person name="Clum A."/>
            <person name="Steindorff A."/>
            <person name="Ohm R."/>
            <person name="Martin F."/>
            <person name="Silar P."/>
            <person name="Natvig D."/>
            <person name="Lalanne C."/>
            <person name="Gautier V."/>
            <person name="Ament-Velasquez S.L."/>
            <person name="Kruys A."/>
            <person name="Hutchinson M.I."/>
            <person name="Powell A.J."/>
            <person name="Barry K."/>
            <person name="Miller A.N."/>
            <person name="Grigoriev I.V."/>
            <person name="Debuchy R."/>
            <person name="Gladieux P."/>
            <person name="Thoren M.H."/>
            <person name="Johannesson H."/>
        </authorList>
    </citation>
    <scope>NUCLEOTIDE SEQUENCE</scope>
    <source>
        <strain evidence="2">CBS 606.72</strain>
    </source>
</reference>
<dbReference type="PANTHER" id="PTHR36453:SF2">
    <property type="entry name" value="APPLE DOMAIN-CONTAINING PROTEIN"/>
    <property type="match status" value="1"/>
</dbReference>
<evidence type="ECO:0000256" key="1">
    <source>
        <dbReference type="SAM" id="SignalP"/>
    </source>
</evidence>
<evidence type="ECO:0000313" key="3">
    <source>
        <dbReference type="Proteomes" id="UP001175000"/>
    </source>
</evidence>
<evidence type="ECO:0008006" key="4">
    <source>
        <dbReference type="Google" id="ProtNLM"/>
    </source>
</evidence>
<keyword evidence="1" id="KW-0732">Signal</keyword>
<protein>
    <recommendedName>
        <fullName evidence="4">Right handed beta helix domain-containing protein</fullName>
    </recommendedName>
</protein>
<dbReference type="InterPro" id="IPR011050">
    <property type="entry name" value="Pectin_lyase_fold/virulence"/>
</dbReference>
<keyword evidence="3" id="KW-1185">Reference proteome</keyword>
<proteinExistence type="predicted"/>
<comment type="caution">
    <text evidence="2">The sequence shown here is derived from an EMBL/GenBank/DDBJ whole genome shotgun (WGS) entry which is preliminary data.</text>
</comment>
<dbReference type="AlphaFoldDB" id="A0AA39XH38"/>
<feature type="chain" id="PRO_5041281904" description="Right handed beta helix domain-containing protein" evidence="1">
    <location>
        <begin position="17"/>
        <end position="725"/>
    </location>
</feature>
<feature type="signal peptide" evidence="1">
    <location>
        <begin position="1"/>
        <end position="16"/>
    </location>
</feature>
<sequence length="725" mass="77448">MNGFLFLASLLAPAAALRIFVSPEGADSNDGSETKPLKTIPAAQRAVQAHLAKSSAENITVNLASGTYSLTVPLRLTDNDSGKPGAPVQWVGHDAVLSGGLEVTGWAATGTDGIYSADVPVGTKSRNLYVNAKASNFARRKINRKDLQYTSTSVKWSNSGLDWIASVPGIDKAEIRWINSFTDRYAPISAAKNRELIMKQNWWFLNTWGYDHIGKPNADFGVWIQNARHLLSEGGQFFLDSAAGKVYYKPLNGENMGTAKTYLGILETLISVGGTGYNSPAHDITFSGIHFAHTTWNAPSDIGYVDQQTGGHLCENKTYTQSNFESARPWWCQMPSAVQVSAANNIILTGGSYTQLGGGGVGIGNDANAHISGVGLGASRVSVTDAYFSQIMGNSITAGGVRADAHHPSNPAMTNAYIDISNNIFYNVSTLFSSTVPIFVSYVQHSTINYNDIDTTPYSGICLGYGWGSNDAGGTSEYINRGLYSFQPKYTTPTISTNNRIHGNLIHRYGYGHTDLGALYTLSKSPSTYVTENYAFDSTGFGMYTDEGSHSYIISNNVLMSNGIWSAVNGANTINNTYSGNLYRQGANRQGNTQINDVNQAPIAARKIAYRAGVQPAKRTGRQITNPTNLADGAVSLSSRNGRLAISIDNFDDALFTDVDIAFSGSNAASISGVDVPTVVNGNGAATATYSVSGTNRPSVSVTVRYTNSRTGEKKSLAASGTVQL</sequence>
<organism evidence="2 3">
    <name type="scientific">Immersiella caudata</name>
    <dbReference type="NCBI Taxonomy" id="314043"/>
    <lineage>
        <taxon>Eukaryota</taxon>
        <taxon>Fungi</taxon>
        <taxon>Dikarya</taxon>
        <taxon>Ascomycota</taxon>
        <taxon>Pezizomycotina</taxon>
        <taxon>Sordariomycetes</taxon>
        <taxon>Sordariomycetidae</taxon>
        <taxon>Sordariales</taxon>
        <taxon>Lasiosphaeriaceae</taxon>
        <taxon>Immersiella</taxon>
    </lineage>
</organism>
<dbReference type="Gene3D" id="2.160.20.10">
    <property type="entry name" value="Single-stranded right-handed beta-helix, Pectin lyase-like"/>
    <property type="match status" value="2"/>
</dbReference>
<name>A0AA39XH38_9PEZI</name>
<dbReference type="SUPFAM" id="SSF51126">
    <property type="entry name" value="Pectin lyase-like"/>
    <property type="match status" value="1"/>
</dbReference>
<gene>
    <name evidence="2" type="ORF">B0T14DRAFT_419248</name>
</gene>
<dbReference type="InterPro" id="IPR012334">
    <property type="entry name" value="Pectin_lyas_fold"/>
</dbReference>
<evidence type="ECO:0000313" key="2">
    <source>
        <dbReference type="EMBL" id="KAK0633887.1"/>
    </source>
</evidence>
<dbReference type="Proteomes" id="UP001175000">
    <property type="component" value="Unassembled WGS sequence"/>
</dbReference>
<dbReference type="PANTHER" id="PTHR36453">
    <property type="entry name" value="SECRETED PROTEIN-RELATED"/>
    <property type="match status" value="1"/>
</dbReference>